<dbReference type="Proteomes" id="UP000002640">
    <property type="component" value="Unassembled WGS sequence"/>
</dbReference>
<reference evidence="2 3" key="1">
    <citation type="journal article" date="2006" name="Science">
        <title>Phytophthora genome sequences uncover evolutionary origins and mechanisms of pathogenesis.</title>
        <authorList>
            <person name="Tyler B.M."/>
            <person name="Tripathy S."/>
            <person name="Zhang X."/>
            <person name="Dehal P."/>
            <person name="Jiang R.H."/>
            <person name="Aerts A."/>
            <person name="Arredondo F.D."/>
            <person name="Baxter L."/>
            <person name="Bensasson D."/>
            <person name="Beynon J.L."/>
            <person name="Chapman J."/>
            <person name="Damasceno C.M."/>
            <person name="Dorrance A.E."/>
            <person name="Dou D."/>
            <person name="Dickerman A.W."/>
            <person name="Dubchak I.L."/>
            <person name="Garbelotto M."/>
            <person name="Gijzen M."/>
            <person name="Gordon S.G."/>
            <person name="Govers F."/>
            <person name="Grunwald N.J."/>
            <person name="Huang W."/>
            <person name="Ivors K.L."/>
            <person name="Jones R.W."/>
            <person name="Kamoun S."/>
            <person name="Krampis K."/>
            <person name="Lamour K.H."/>
            <person name="Lee M.K."/>
            <person name="McDonald W.H."/>
            <person name="Medina M."/>
            <person name="Meijer H.J."/>
            <person name="Nordberg E.K."/>
            <person name="Maclean D.J."/>
            <person name="Ospina-Giraldo M.D."/>
            <person name="Morris P.F."/>
            <person name="Phuntumart V."/>
            <person name="Putnam N.H."/>
            <person name="Rash S."/>
            <person name="Rose J.K."/>
            <person name="Sakihama Y."/>
            <person name="Salamov A.A."/>
            <person name="Savidor A."/>
            <person name="Scheuring C.F."/>
            <person name="Smith B.M."/>
            <person name="Sobral B.W."/>
            <person name="Terry A."/>
            <person name="Torto-Alalibo T.A."/>
            <person name="Win J."/>
            <person name="Xu Z."/>
            <person name="Zhang H."/>
            <person name="Grigoriev I.V."/>
            <person name="Rokhsar D.S."/>
            <person name="Boore J.L."/>
        </authorList>
    </citation>
    <scope>NUCLEOTIDE SEQUENCE [LARGE SCALE GENOMIC DNA]</scope>
    <source>
        <strain evidence="2 3">P6497</strain>
    </source>
</reference>
<sequence length="55" mass="6176">LLQFAVAAMALICMAWTLSLLVLALKPNETVNWVMKTENFDNGSFWLMVDPSTVM</sequence>
<name>G4YSF8_PHYSP</name>
<evidence type="ECO:0000313" key="3">
    <source>
        <dbReference type="Proteomes" id="UP000002640"/>
    </source>
</evidence>
<feature type="transmembrane region" description="Helical" evidence="1">
    <location>
        <begin position="6"/>
        <end position="25"/>
    </location>
</feature>
<gene>
    <name evidence="2" type="ORF">PHYSODRAFT_373405</name>
</gene>
<evidence type="ECO:0000256" key="1">
    <source>
        <dbReference type="SAM" id="Phobius"/>
    </source>
</evidence>
<dbReference type="AlphaFoldDB" id="G4YSF8"/>
<proteinExistence type="predicted"/>
<dbReference type="GeneID" id="20650417"/>
<feature type="non-terminal residue" evidence="2">
    <location>
        <position position="55"/>
    </location>
</feature>
<evidence type="ECO:0000313" key="2">
    <source>
        <dbReference type="EMBL" id="EGZ22974.1"/>
    </source>
</evidence>
<dbReference type="KEGG" id="psoj:PHYSODRAFT_373405"/>
<dbReference type="InParanoid" id="G4YSF8"/>
<organism evidence="2 3">
    <name type="scientific">Phytophthora sojae (strain P6497)</name>
    <name type="common">Soybean stem and root rot agent</name>
    <name type="synonym">Phytophthora megasperma f. sp. glycines</name>
    <dbReference type="NCBI Taxonomy" id="1094619"/>
    <lineage>
        <taxon>Eukaryota</taxon>
        <taxon>Sar</taxon>
        <taxon>Stramenopiles</taxon>
        <taxon>Oomycota</taxon>
        <taxon>Peronosporomycetes</taxon>
        <taxon>Peronosporales</taxon>
        <taxon>Peronosporaceae</taxon>
        <taxon>Phytophthora</taxon>
    </lineage>
</organism>
<protein>
    <submittedName>
        <fullName evidence="2">Uncharacterized protein</fullName>
    </submittedName>
</protein>
<accession>G4YSF8</accession>
<keyword evidence="1" id="KW-1133">Transmembrane helix</keyword>
<feature type="non-terminal residue" evidence="2">
    <location>
        <position position="1"/>
    </location>
</feature>
<keyword evidence="1" id="KW-0472">Membrane</keyword>
<keyword evidence="1" id="KW-0812">Transmembrane</keyword>
<keyword evidence="3" id="KW-1185">Reference proteome</keyword>
<dbReference type="RefSeq" id="XP_009518262.1">
    <property type="nucleotide sequence ID" value="XM_009519967.1"/>
</dbReference>
<dbReference type="EMBL" id="JH159152">
    <property type="protein sequence ID" value="EGZ22974.1"/>
    <property type="molecule type" value="Genomic_DNA"/>
</dbReference>